<dbReference type="InterPro" id="IPR050266">
    <property type="entry name" value="AB_hydrolase_sf"/>
</dbReference>
<proteinExistence type="predicted"/>
<dbReference type="Proteomes" id="UP000282195">
    <property type="component" value="Chromosome"/>
</dbReference>
<organism evidence="2 3">
    <name type="scientific">Rhizobium jaguaris</name>
    <dbReference type="NCBI Taxonomy" id="1312183"/>
    <lineage>
        <taxon>Bacteria</taxon>
        <taxon>Pseudomonadati</taxon>
        <taxon>Pseudomonadota</taxon>
        <taxon>Alphaproteobacteria</taxon>
        <taxon>Hyphomicrobiales</taxon>
        <taxon>Rhizobiaceae</taxon>
        <taxon>Rhizobium/Agrobacterium group</taxon>
        <taxon>Rhizobium</taxon>
    </lineage>
</organism>
<dbReference type="Gene3D" id="3.40.50.1820">
    <property type="entry name" value="alpha/beta hydrolase"/>
    <property type="match status" value="1"/>
</dbReference>
<keyword evidence="2" id="KW-0378">Hydrolase</keyword>
<keyword evidence="3" id="KW-1185">Reference proteome</keyword>
<sequence length="263" mass="28818">MAEIVEAEHWIESPGGRLYAKSWAPCDLNSKSPIILFHDSLGCVALWKDFPQLLAGSLGRRVIAYDRLGFGRSDARTDILERDFIALEAERFVPLLCEQLAVPEFVACGHSVGGGMAVETGAKFAGCKAVITIAAQVFVEDKTLQGIRIARQEFASVDNVARLAKYHGDKADWVLRAWIETWLAPEFAAWNLDAALGRLRCPVIAIHGDRDEYGSLAHPRRIAAGRGSFHIFPDAGHSPHRERPALVMGVIKDFLAYSADPAG</sequence>
<dbReference type="EMBL" id="CP032694">
    <property type="protein sequence ID" value="AYG60177.1"/>
    <property type="molecule type" value="Genomic_DNA"/>
</dbReference>
<dbReference type="OrthoDB" id="9779853at2"/>
<evidence type="ECO:0000313" key="3">
    <source>
        <dbReference type="Proteomes" id="UP000282195"/>
    </source>
</evidence>
<dbReference type="InterPro" id="IPR000073">
    <property type="entry name" value="AB_hydrolase_1"/>
</dbReference>
<dbReference type="Pfam" id="PF12697">
    <property type="entry name" value="Abhydrolase_6"/>
    <property type="match status" value="1"/>
</dbReference>
<dbReference type="RefSeq" id="WP_120705167.1">
    <property type="nucleotide sequence ID" value="NZ_CP032694.1"/>
</dbReference>
<dbReference type="PANTHER" id="PTHR43798">
    <property type="entry name" value="MONOACYLGLYCEROL LIPASE"/>
    <property type="match status" value="1"/>
</dbReference>
<feature type="domain" description="AB hydrolase-1" evidence="1">
    <location>
        <begin position="45"/>
        <end position="247"/>
    </location>
</feature>
<gene>
    <name evidence="2" type="ORF">CCGE525_16150</name>
</gene>
<dbReference type="GO" id="GO:0016787">
    <property type="term" value="F:hydrolase activity"/>
    <property type="evidence" value="ECO:0007669"/>
    <property type="project" value="UniProtKB-KW"/>
</dbReference>
<reference evidence="2 3" key="1">
    <citation type="submission" date="2018-10" db="EMBL/GenBank/DDBJ databases">
        <title>Rhizobium etli, R. leguminosarum and a new Rhizobium genospecies from Phaseolus dumosus.</title>
        <authorList>
            <person name="Ramirez-Puebla S.T."/>
            <person name="Rogel-Hernandez M.A."/>
            <person name="Guerrero G."/>
            <person name="Ormeno-Orrillo E."/>
            <person name="Martinez-Romero J.C."/>
            <person name="Negrete-Yankelevich S."/>
            <person name="Martinez-Romero E."/>
        </authorList>
    </citation>
    <scope>NUCLEOTIDE SEQUENCE [LARGE SCALE GENOMIC DNA]</scope>
    <source>
        <strain evidence="2 3">CCGE525</strain>
    </source>
</reference>
<evidence type="ECO:0000313" key="2">
    <source>
        <dbReference type="EMBL" id="AYG60177.1"/>
    </source>
</evidence>
<protein>
    <submittedName>
        <fullName evidence="2">Alpha/beta hydrolase</fullName>
    </submittedName>
</protein>
<evidence type="ECO:0000259" key="1">
    <source>
        <dbReference type="Pfam" id="PF12697"/>
    </source>
</evidence>
<dbReference type="AlphaFoldDB" id="A0A387FR55"/>
<accession>A0A387FR55</accession>
<dbReference type="PRINTS" id="PR00111">
    <property type="entry name" value="ABHYDROLASE"/>
</dbReference>
<dbReference type="InterPro" id="IPR029058">
    <property type="entry name" value="AB_hydrolase_fold"/>
</dbReference>
<name>A0A387FR55_9HYPH</name>
<dbReference type="KEGG" id="rjg:CCGE525_16150"/>
<dbReference type="SUPFAM" id="SSF53474">
    <property type="entry name" value="alpha/beta-Hydrolases"/>
    <property type="match status" value="1"/>
</dbReference>